<sequence>MVNYLRKKEDYVKSHIGQAINWHFNDDGEYMLTYLKKKKYQNKEIYLICYSGNRAAKAFNLLYISGFKNINYVKFGYDEFVENVGNEFTPATGECSCKSN</sequence>
<accession>A0A0H5SEL6</accession>
<evidence type="ECO:0000259" key="1">
    <source>
        <dbReference type="PROSITE" id="PS50206"/>
    </source>
</evidence>
<reference evidence="2 3" key="1">
    <citation type="submission" date="2015-06" db="EMBL/GenBank/DDBJ databases">
        <authorList>
            <person name="Wibberg Daniel"/>
        </authorList>
    </citation>
    <scope>NUCLEOTIDE SEQUENCE [LARGE SCALE GENOMIC DNA]</scope>
    <source>
        <strain evidence="2 3">T3/55T</strain>
    </source>
</reference>
<dbReference type="PROSITE" id="PS50206">
    <property type="entry name" value="RHODANESE_3"/>
    <property type="match status" value="1"/>
</dbReference>
<protein>
    <recommendedName>
        <fullName evidence="1">Rhodanese domain-containing protein</fullName>
    </recommendedName>
</protein>
<keyword evidence="3" id="KW-1185">Reference proteome</keyword>
<gene>
    <name evidence="2" type="ORF">HHT355_0273</name>
</gene>
<proteinExistence type="predicted"/>
<evidence type="ECO:0000313" key="3">
    <source>
        <dbReference type="Proteomes" id="UP000236497"/>
    </source>
</evidence>
<dbReference type="Pfam" id="PF00581">
    <property type="entry name" value="Rhodanese"/>
    <property type="match status" value="1"/>
</dbReference>
<name>A0A0H5SEL6_HERHM</name>
<dbReference type="InterPro" id="IPR001763">
    <property type="entry name" value="Rhodanese-like_dom"/>
</dbReference>
<dbReference type="AlphaFoldDB" id="A0A0H5SEL6"/>
<organism evidence="2 3">
    <name type="scientific">Herbinix hemicellulosilytica</name>
    <dbReference type="NCBI Taxonomy" id="1564487"/>
    <lineage>
        <taxon>Bacteria</taxon>
        <taxon>Bacillati</taxon>
        <taxon>Bacillota</taxon>
        <taxon>Clostridia</taxon>
        <taxon>Lachnospirales</taxon>
        <taxon>Lachnospiraceae</taxon>
        <taxon>Herbinix</taxon>
    </lineage>
</organism>
<dbReference type="Gene3D" id="3.40.250.10">
    <property type="entry name" value="Rhodanese-like domain"/>
    <property type="match status" value="1"/>
</dbReference>
<dbReference type="SUPFAM" id="SSF52821">
    <property type="entry name" value="Rhodanese/Cell cycle control phosphatase"/>
    <property type="match status" value="1"/>
</dbReference>
<dbReference type="EMBL" id="CVTD020000008">
    <property type="protein sequence ID" value="CRZ33485.1"/>
    <property type="molecule type" value="Genomic_DNA"/>
</dbReference>
<dbReference type="InterPro" id="IPR036873">
    <property type="entry name" value="Rhodanese-like_dom_sf"/>
</dbReference>
<dbReference type="CDD" id="cd00158">
    <property type="entry name" value="RHOD"/>
    <property type="match status" value="1"/>
</dbReference>
<evidence type="ECO:0000313" key="2">
    <source>
        <dbReference type="EMBL" id="CRZ33485.1"/>
    </source>
</evidence>
<feature type="domain" description="Rhodanese" evidence="1">
    <location>
        <begin position="6"/>
        <end position="89"/>
    </location>
</feature>
<dbReference type="Proteomes" id="UP000236497">
    <property type="component" value="Unassembled WGS sequence"/>
</dbReference>